<keyword evidence="12" id="KW-0902">Two-component regulatory system</keyword>
<dbReference type="Gene3D" id="3.30.565.10">
    <property type="entry name" value="Histidine kinase-like ATPase, C-terminal domain"/>
    <property type="match status" value="1"/>
</dbReference>
<dbReference type="EMBL" id="CP020773">
    <property type="protein sequence ID" value="ARJ50515.1"/>
    <property type="molecule type" value="Genomic_DNA"/>
</dbReference>
<protein>
    <recommendedName>
        <fullName evidence="16">Heme sensor protein HssS</fullName>
        <ecNumber evidence="3">2.7.13.3</ecNumber>
    </recommendedName>
</protein>
<dbReference type="PANTHER" id="PTHR45528">
    <property type="entry name" value="SENSOR HISTIDINE KINASE CPXA"/>
    <property type="match status" value="1"/>
</dbReference>
<keyword evidence="4" id="KW-1003">Cell membrane</keyword>
<dbReference type="InterPro" id="IPR003660">
    <property type="entry name" value="HAMP_dom"/>
</dbReference>
<evidence type="ECO:0000259" key="19">
    <source>
        <dbReference type="PROSITE" id="PS50885"/>
    </source>
</evidence>
<dbReference type="CDD" id="cd00082">
    <property type="entry name" value="HisKA"/>
    <property type="match status" value="1"/>
</dbReference>
<gene>
    <name evidence="20" type="ORF">B5P37_03910</name>
</gene>
<dbReference type="PROSITE" id="PS50885">
    <property type="entry name" value="HAMP"/>
    <property type="match status" value="1"/>
</dbReference>
<dbReference type="SMART" id="SM00387">
    <property type="entry name" value="HATPase_c"/>
    <property type="match status" value="1"/>
</dbReference>
<dbReference type="Pfam" id="PF02518">
    <property type="entry name" value="HATPase_c"/>
    <property type="match status" value="1"/>
</dbReference>
<keyword evidence="21" id="KW-1185">Reference proteome</keyword>
<dbReference type="InterPro" id="IPR005467">
    <property type="entry name" value="His_kinase_dom"/>
</dbReference>
<keyword evidence="11 17" id="KW-1133">Transmembrane helix</keyword>
<evidence type="ECO:0000256" key="4">
    <source>
        <dbReference type="ARBA" id="ARBA00022475"/>
    </source>
</evidence>
<keyword evidence="14 17" id="KW-0472">Membrane</keyword>
<comment type="subcellular location">
    <subcellularLocation>
        <location evidence="2">Cell membrane</location>
        <topology evidence="2">Multi-pass membrane protein</topology>
    </subcellularLocation>
</comment>
<evidence type="ECO:0000256" key="16">
    <source>
        <dbReference type="ARBA" id="ARBA00040841"/>
    </source>
</evidence>
<evidence type="ECO:0000256" key="10">
    <source>
        <dbReference type="ARBA" id="ARBA00022840"/>
    </source>
</evidence>
<dbReference type="PROSITE" id="PS50109">
    <property type="entry name" value="HIS_KIN"/>
    <property type="match status" value="1"/>
</dbReference>
<dbReference type="FunFam" id="1.10.287.130:FF:000001">
    <property type="entry name" value="Two-component sensor histidine kinase"/>
    <property type="match status" value="1"/>
</dbReference>
<keyword evidence="9 20" id="KW-0418">Kinase</keyword>
<evidence type="ECO:0000256" key="7">
    <source>
        <dbReference type="ARBA" id="ARBA00022692"/>
    </source>
</evidence>
<evidence type="ECO:0000256" key="15">
    <source>
        <dbReference type="ARBA" id="ARBA00037219"/>
    </source>
</evidence>
<comment type="function">
    <text evidence="15">Member of the two-component regulatory system HssS/HssR involved in intracellular heme homeostasis and tempering of staphylococcal virulence. HssS functions as a heme sensor histidine kinase which is autophosphorylated at a histidine residue and transfers its phosphate group to an aspartate residue of HssR. HssR/HssS activates the expression of hrtAB, an efflux pump, in response to extracellular heme, hemin, hemoglobin or blood.</text>
</comment>
<keyword evidence="8" id="KW-0547">Nucleotide-binding</keyword>
<evidence type="ECO:0000256" key="12">
    <source>
        <dbReference type="ARBA" id="ARBA00023012"/>
    </source>
</evidence>
<sequence>MLKSLYSRFAIYTLTVMVISALLSFEISNIYYHFQLKGANDAKVMATLKRAQSYKEAQSDRDFSRFLTLLGDLNYQVVAFDKTGHPHYYGQPFRKQNLSPSAVQHVLSGQDYHGIAERPFHPFITGFFDNETRNTVGVKFETSNGNYAVFVRPDIGQAFAEFRIFLLVLLILLITISILLVTWSTYALVKPVKQLKQATERLMTGDFTTPIAITRRDELGVLQQRFDMMRLELKQLDDMRQHFVQNVSHEIKTPLTHIHHLLTQLQQEHTTTQQEGYIASIYDETHRLSQLVRQLLLLSELDNDAHLQFEDTIAVDRCILEILKHENYAIDQKNQVLLYDLPPVSVKGNQRLLTQAFDNIIQNAIKYTPANGTIEIDLTTKGAHLFLKVRDDGPGMPDKVKARIFERFYKSSGHTDSNGLGLAISQSIIVRHGGQIEVDSIVGEGTVFTIRLPRITESEAL</sequence>
<dbReference type="InterPro" id="IPR003661">
    <property type="entry name" value="HisK_dim/P_dom"/>
</dbReference>
<keyword evidence="5" id="KW-0597">Phosphoprotein</keyword>
<feature type="domain" description="HAMP" evidence="19">
    <location>
        <begin position="186"/>
        <end position="238"/>
    </location>
</feature>
<feature type="transmembrane region" description="Helical" evidence="17">
    <location>
        <begin position="6"/>
        <end position="25"/>
    </location>
</feature>
<evidence type="ECO:0000256" key="2">
    <source>
        <dbReference type="ARBA" id="ARBA00004651"/>
    </source>
</evidence>
<dbReference type="InterPro" id="IPR004358">
    <property type="entry name" value="Sig_transdc_His_kin-like_C"/>
</dbReference>
<name>A0AAC9RTR4_9STAP</name>
<keyword evidence="13" id="KW-0843">Virulence</keyword>
<dbReference type="CDD" id="cd06225">
    <property type="entry name" value="HAMP"/>
    <property type="match status" value="1"/>
</dbReference>
<dbReference type="Proteomes" id="UP000242864">
    <property type="component" value="Chromosome"/>
</dbReference>
<dbReference type="InterPro" id="IPR003594">
    <property type="entry name" value="HATPase_dom"/>
</dbReference>
<dbReference type="PANTHER" id="PTHR45528:SF11">
    <property type="entry name" value="HISTIDINE KINASE"/>
    <property type="match status" value="1"/>
</dbReference>
<evidence type="ECO:0000313" key="21">
    <source>
        <dbReference type="Proteomes" id="UP000242864"/>
    </source>
</evidence>
<evidence type="ECO:0000256" key="13">
    <source>
        <dbReference type="ARBA" id="ARBA00023026"/>
    </source>
</evidence>
<dbReference type="FunFam" id="3.30.565.10:FF:000006">
    <property type="entry name" value="Sensor histidine kinase WalK"/>
    <property type="match status" value="1"/>
</dbReference>
<dbReference type="GO" id="GO:0000155">
    <property type="term" value="F:phosphorelay sensor kinase activity"/>
    <property type="evidence" value="ECO:0007669"/>
    <property type="project" value="InterPro"/>
</dbReference>
<dbReference type="InterPro" id="IPR036097">
    <property type="entry name" value="HisK_dim/P_sf"/>
</dbReference>
<keyword evidence="10" id="KW-0067">ATP-binding</keyword>
<evidence type="ECO:0000256" key="3">
    <source>
        <dbReference type="ARBA" id="ARBA00012438"/>
    </source>
</evidence>
<evidence type="ECO:0000256" key="17">
    <source>
        <dbReference type="SAM" id="Phobius"/>
    </source>
</evidence>
<evidence type="ECO:0000259" key="18">
    <source>
        <dbReference type="PROSITE" id="PS50109"/>
    </source>
</evidence>
<dbReference type="Pfam" id="PF00512">
    <property type="entry name" value="HisKA"/>
    <property type="match status" value="1"/>
</dbReference>
<evidence type="ECO:0000256" key="8">
    <source>
        <dbReference type="ARBA" id="ARBA00022741"/>
    </source>
</evidence>
<dbReference type="PRINTS" id="PR00344">
    <property type="entry name" value="BCTRLSENSOR"/>
</dbReference>
<dbReference type="GO" id="GO:0005524">
    <property type="term" value="F:ATP binding"/>
    <property type="evidence" value="ECO:0007669"/>
    <property type="project" value="UniProtKB-KW"/>
</dbReference>
<evidence type="ECO:0000256" key="6">
    <source>
        <dbReference type="ARBA" id="ARBA00022679"/>
    </source>
</evidence>
<evidence type="ECO:0000256" key="1">
    <source>
        <dbReference type="ARBA" id="ARBA00000085"/>
    </source>
</evidence>
<keyword evidence="7 17" id="KW-0812">Transmembrane</keyword>
<dbReference type="InterPro" id="IPR050398">
    <property type="entry name" value="HssS/ArlS-like"/>
</dbReference>
<evidence type="ECO:0000313" key="20">
    <source>
        <dbReference type="EMBL" id="ARJ50515.1"/>
    </source>
</evidence>
<comment type="catalytic activity">
    <reaction evidence="1">
        <text>ATP + protein L-histidine = ADP + protein N-phospho-L-histidine.</text>
        <dbReference type="EC" id="2.7.13.3"/>
    </reaction>
</comment>
<proteinExistence type="predicted"/>
<dbReference type="SMART" id="SM00388">
    <property type="entry name" value="HisKA"/>
    <property type="match status" value="1"/>
</dbReference>
<organism evidence="20 21">
    <name type="scientific">Staphylococcus lutrae</name>
    <dbReference type="NCBI Taxonomy" id="155085"/>
    <lineage>
        <taxon>Bacteria</taxon>
        <taxon>Bacillati</taxon>
        <taxon>Bacillota</taxon>
        <taxon>Bacilli</taxon>
        <taxon>Bacillales</taxon>
        <taxon>Staphylococcaceae</taxon>
        <taxon>Staphylococcus</taxon>
    </lineage>
</organism>
<dbReference type="Gene3D" id="6.10.340.10">
    <property type="match status" value="1"/>
</dbReference>
<evidence type="ECO:0000256" key="9">
    <source>
        <dbReference type="ARBA" id="ARBA00022777"/>
    </source>
</evidence>
<evidence type="ECO:0000256" key="14">
    <source>
        <dbReference type="ARBA" id="ARBA00023136"/>
    </source>
</evidence>
<dbReference type="GO" id="GO:0005886">
    <property type="term" value="C:plasma membrane"/>
    <property type="evidence" value="ECO:0007669"/>
    <property type="project" value="UniProtKB-SubCell"/>
</dbReference>
<evidence type="ECO:0000256" key="5">
    <source>
        <dbReference type="ARBA" id="ARBA00022553"/>
    </source>
</evidence>
<dbReference type="InterPro" id="IPR036890">
    <property type="entry name" value="HATPase_C_sf"/>
</dbReference>
<dbReference type="Pfam" id="PF00672">
    <property type="entry name" value="HAMP"/>
    <property type="match status" value="1"/>
</dbReference>
<dbReference type="CDD" id="cd00075">
    <property type="entry name" value="HATPase"/>
    <property type="match status" value="1"/>
</dbReference>
<dbReference type="KEGG" id="slz:B5P37_03910"/>
<feature type="domain" description="Histidine kinase" evidence="18">
    <location>
        <begin position="246"/>
        <end position="456"/>
    </location>
</feature>
<dbReference type="EC" id="2.7.13.3" evidence="3"/>
<evidence type="ECO:0000256" key="11">
    <source>
        <dbReference type="ARBA" id="ARBA00022989"/>
    </source>
</evidence>
<dbReference type="SMART" id="SM00304">
    <property type="entry name" value="HAMP"/>
    <property type="match status" value="1"/>
</dbReference>
<feature type="transmembrane region" description="Helical" evidence="17">
    <location>
        <begin position="164"/>
        <end position="189"/>
    </location>
</feature>
<dbReference type="AlphaFoldDB" id="A0AAC9RTR4"/>
<keyword evidence="6" id="KW-0808">Transferase</keyword>
<dbReference type="SUPFAM" id="SSF47384">
    <property type="entry name" value="Homodimeric domain of signal transducing histidine kinase"/>
    <property type="match status" value="1"/>
</dbReference>
<dbReference type="SUPFAM" id="SSF55874">
    <property type="entry name" value="ATPase domain of HSP90 chaperone/DNA topoisomerase II/histidine kinase"/>
    <property type="match status" value="1"/>
</dbReference>
<dbReference type="SUPFAM" id="SSF158472">
    <property type="entry name" value="HAMP domain-like"/>
    <property type="match status" value="1"/>
</dbReference>
<dbReference type="Gene3D" id="1.10.287.130">
    <property type="match status" value="1"/>
</dbReference>
<accession>A0AAC9RTR4</accession>
<dbReference type="RefSeq" id="WP_085236993.1">
    <property type="nucleotide sequence ID" value="NZ_CP020773.1"/>
</dbReference>
<reference evidence="20 21" key="1">
    <citation type="submission" date="2017-04" db="EMBL/GenBank/DDBJ databases">
        <authorList>
            <person name="Veseli I.A."/>
            <person name="Tang C."/>
            <person name="Pombert J.-F."/>
        </authorList>
    </citation>
    <scope>NUCLEOTIDE SEQUENCE [LARGE SCALE GENOMIC DNA]</scope>
    <source>
        <strain evidence="20 21">ATCC 700373</strain>
    </source>
</reference>